<evidence type="ECO:0000313" key="3">
    <source>
        <dbReference type="Proteomes" id="UP000624404"/>
    </source>
</evidence>
<dbReference type="OrthoDB" id="4177236at2759"/>
<sequence length="298" mass="34018">MGDLSLDIHTASEEFLVQLCNKLIKEDRTIGGCFGGDRVVRLTDNVAAKFGLGVTASEAKSQEFAYRNVDPNIVHIPQVYRYFRWEDFGYLFMEYVPGRQLNELDLDENVNIIPRVTRIIEHLGKIQGVHVPGPIGGGMPEGYLWGDDGARTTFTCVADMEAWLTKCLVIRDKSIDLSSHPLVLCHMDLCRRNMILKEDNTISLLDWGCSGFYLRYFEFATLSFMMPYDENYETPLIQAIATLLNWIEDEKALISLLELARAIALRYSLETENKYELPKDFYSWRCSSPMLSRSPSPS</sequence>
<gene>
    <name evidence="2" type="ORF">SCLTRI_LOCUS1449</name>
</gene>
<dbReference type="SUPFAM" id="SSF56112">
    <property type="entry name" value="Protein kinase-like (PK-like)"/>
    <property type="match status" value="1"/>
</dbReference>
<dbReference type="AlphaFoldDB" id="A0A8H2VNX0"/>
<protein>
    <submittedName>
        <fullName evidence="2">07a799ae-f224-4778-a3ff-73c49bdd67dc</fullName>
    </submittedName>
</protein>
<accession>A0A8H2VNX0</accession>
<dbReference type="Pfam" id="PF01636">
    <property type="entry name" value="APH"/>
    <property type="match status" value="1"/>
</dbReference>
<name>A0A8H2VNX0_9HELO</name>
<dbReference type="Gene3D" id="3.90.1200.10">
    <property type="match status" value="1"/>
</dbReference>
<organism evidence="2 3">
    <name type="scientific">Sclerotinia trifoliorum</name>
    <dbReference type="NCBI Taxonomy" id="28548"/>
    <lineage>
        <taxon>Eukaryota</taxon>
        <taxon>Fungi</taxon>
        <taxon>Dikarya</taxon>
        <taxon>Ascomycota</taxon>
        <taxon>Pezizomycotina</taxon>
        <taxon>Leotiomycetes</taxon>
        <taxon>Helotiales</taxon>
        <taxon>Sclerotiniaceae</taxon>
        <taxon>Sclerotinia</taxon>
    </lineage>
</organism>
<reference evidence="2" key="1">
    <citation type="submission" date="2020-10" db="EMBL/GenBank/DDBJ databases">
        <authorList>
            <person name="Kusch S."/>
        </authorList>
    </citation>
    <scope>NUCLEOTIDE SEQUENCE</scope>
    <source>
        <strain evidence="2">SwB9</strain>
    </source>
</reference>
<dbReference type="InterPro" id="IPR051678">
    <property type="entry name" value="AGP_Transferase"/>
</dbReference>
<keyword evidence="3" id="KW-1185">Reference proteome</keyword>
<dbReference type="Proteomes" id="UP000624404">
    <property type="component" value="Unassembled WGS sequence"/>
</dbReference>
<evidence type="ECO:0000313" key="2">
    <source>
        <dbReference type="EMBL" id="CAD6441666.1"/>
    </source>
</evidence>
<dbReference type="EMBL" id="CAJHIA010000006">
    <property type="protein sequence ID" value="CAD6441666.1"/>
    <property type="molecule type" value="Genomic_DNA"/>
</dbReference>
<dbReference type="PANTHER" id="PTHR21310:SF39">
    <property type="entry name" value="AMINOGLYCOSIDE PHOSPHOTRANSFERASE DOMAIN-CONTAINING PROTEIN"/>
    <property type="match status" value="1"/>
</dbReference>
<comment type="caution">
    <text evidence="2">The sequence shown here is derived from an EMBL/GenBank/DDBJ whole genome shotgun (WGS) entry which is preliminary data.</text>
</comment>
<feature type="domain" description="Aminoglycoside phosphotransferase" evidence="1">
    <location>
        <begin position="69"/>
        <end position="239"/>
    </location>
</feature>
<dbReference type="PANTHER" id="PTHR21310">
    <property type="entry name" value="AMINOGLYCOSIDE PHOSPHOTRANSFERASE-RELATED-RELATED"/>
    <property type="match status" value="1"/>
</dbReference>
<dbReference type="InterPro" id="IPR002575">
    <property type="entry name" value="Aminoglycoside_PTrfase"/>
</dbReference>
<dbReference type="InterPro" id="IPR011009">
    <property type="entry name" value="Kinase-like_dom_sf"/>
</dbReference>
<evidence type="ECO:0000259" key="1">
    <source>
        <dbReference type="Pfam" id="PF01636"/>
    </source>
</evidence>
<proteinExistence type="predicted"/>